<dbReference type="Pfam" id="PF00395">
    <property type="entry name" value="SLH"/>
    <property type="match status" value="3"/>
</dbReference>
<comment type="caution">
    <text evidence="4">The sequence shown here is derived from an EMBL/GenBank/DDBJ whole genome shotgun (WGS) entry which is preliminary data.</text>
</comment>
<evidence type="ECO:0000313" key="4">
    <source>
        <dbReference type="EMBL" id="KAB7707644.1"/>
    </source>
</evidence>
<dbReference type="Proteomes" id="UP000429595">
    <property type="component" value="Unassembled WGS sequence"/>
</dbReference>
<dbReference type="InterPro" id="IPR001119">
    <property type="entry name" value="SLH_dom"/>
</dbReference>
<name>A0A6I1FLG2_9BACI</name>
<gene>
    <name evidence="4" type="ORF">F9802_06650</name>
</gene>
<keyword evidence="1 2" id="KW-0732">Signal</keyword>
<proteinExistence type="predicted"/>
<evidence type="ECO:0000259" key="3">
    <source>
        <dbReference type="PROSITE" id="PS51272"/>
    </source>
</evidence>
<feature type="domain" description="SLH" evidence="3">
    <location>
        <begin position="401"/>
        <end position="464"/>
    </location>
</feature>
<feature type="chain" id="PRO_5026242152" evidence="2">
    <location>
        <begin position="30"/>
        <end position="473"/>
    </location>
</feature>
<dbReference type="PANTHER" id="PTHR43308:SF5">
    <property type="entry name" value="S-LAYER PROTEIN _ PEPTIDOGLYCAN ENDO-BETA-N-ACETYLGLUCOSAMINIDASE"/>
    <property type="match status" value="1"/>
</dbReference>
<keyword evidence="5" id="KW-1185">Reference proteome</keyword>
<feature type="domain" description="SLH" evidence="3">
    <location>
        <begin position="269"/>
        <end position="331"/>
    </location>
</feature>
<dbReference type="PROSITE" id="PS51272">
    <property type="entry name" value="SLH"/>
    <property type="match status" value="3"/>
</dbReference>
<dbReference type="InterPro" id="IPR051465">
    <property type="entry name" value="Cell_Envelope_Struct_Comp"/>
</dbReference>
<sequence length="473" mass="53531">MRTSFTKYFYLYISTFLISLFVSVPSAEAAPPDFNGGVHNEYEYEEYVFLSGAPVKFSGKMTVTERERNDQLTKTYRFTLTNSNGSKLSRSIVYVTDLEKRTDKGQTTTQTAVKSYSEKITMGKVTYTLDDYQLSQGAIIDNRPASDYYSGNVVGRKTYKTNTDEIITIHFSGRNVGYENFWGATETQFIDYEIVSNQGKAFITSKVSDSKTKVLKYEPHDPSLSSFTGGHALISSQNMIGEYSYDIPYGSGTGTVHVNQEMVPVIERLIVPKFRDLNGHWAKDNIERLYSLGVFDESSRFFSPNTPMNRYQFTVGVLKSADIRVLEQPKNQRAPKKAIFADLDPKDPDYLYIESAYHKGVSKGVSATKFMPEGPLTRAQAVAILVRALGLENRAPTPGYQTGYADNNSIPKWAKDSVYVATEIGLVYGDGRNRFNPYQEMTRAEASAMIIRFLNFLEKDLQQNYRDDMLFFQ</sequence>
<evidence type="ECO:0000256" key="2">
    <source>
        <dbReference type="SAM" id="SignalP"/>
    </source>
</evidence>
<evidence type="ECO:0000313" key="5">
    <source>
        <dbReference type="Proteomes" id="UP000429595"/>
    </source>
</evidence>
<dbReference type="PANTHER" id="PTHR43308">
    <property type="entry name" value="OUTER MEMBRANE PROTEIN ALPHA-RELATED"/>
    <property type="match status" value="1"/>
</dbReference>
<dbReference type="AlphaFoldDB" id="A0A6I1FLG2"/>
<feature type="signal peptide" evidence="2">
    <location>
        <begin position="1"/>
        <end position="29"/>
    </location>
</feature>
<reference evidence="4 5" key="1">
    <citation type="submission" date="2019-10" db="EMBL/GenBank/DDBJ databases">
        <title>Bacillus aerolatum sp. nov., isolated from bioaerosol of sport playgrounds.</title>
        <authorList>
            <person name="Chen P."/>
            <person name="Zhang G."/>
        </authorList>
    </citation>
    <scope>NUCLEOTIDE SEQUENCE [LARGE SCALE GENOMIC DNA]</scope>
    <source>
        <strain evidence="4 5">CX253</strain>
    </source>
</reference>
<evidence type="ECO:0000256" key="1">
    <source>
        <dbReference type="ARBA" id="ARBA00022729"/>
    </source>
</evidence>
<accession>A0A6I1FLG2</accession>
<feature type="domain" description="SLH" evidence="3">
    <location>
        <begin position="336"/>
        <end position="399"/>
    </location>
</feature>
<protein>
    <submittedName>
        <fullName evidence="4">S-layer homology domain-containing protein</fullName>
    </submittedName>
</protein>
<dbReference type="EMBL" id="WEIO01000003">
    <property type="protein sequence ID" value="KAB7707644.1"/>
    <property type="molecule type" value="Genomic_DNA"/>
</dbReference>
<organism evidence="4 5">
    <name type="scientific">Bacillus aerolatus</name>
    <dbReference type="NCBI Taxonomy" id="2653354"/>
    <lineage>
        <taxon>Bacteria</taxon>
        <taxon>Bacillati</taxon>
        <taxon>Bacillota</taxon>
        <taxon>Bacilli</taxon>
        <taxon>Bacillales</taxon>
        <taxon>Bacillaceae</taxon>
        <taxon>Bacillus</taxon>
    </lineage>
</organism>